<dbReference type="FunFam" id="2.40.30.10:FF:000026">
    <property type="entry name" value="Eukaryotic translation initiation factor 5B"/>
    <property type="match status" value="1"/>
</dbReference>
<dbReference type="PRINTS" id="PR00315">
    <property type="entry name" value="ELONGATNFCT"/>
</dbReference>
<dbReference type="SUPFAM" id="SSF52156">
    <property type="entry name" value="Initiation factor IF2/eIF5b, domain 3"/>
    <property type="match status" value="1"/>
</dbReference>
<keyword evidence="7" id="KW-0479">Metal-binding</keyword>
<feature type="region of interest" description="Disordered" evidence="13">
    <location>
        <begin position="1"/>
        <end position="140"/>
    </location>
</feature>
<evidence type="ECO:0000256" key="3">
    <source>
        <dbReference type="ARBA" id="ARBA00011986"/>
    </source>
</evidence>
<dbReference type="PANTHER" id="PTHR43381">
    <property type="entry name" value="TRANSLATION INITIATION FACTOR IF-2-RELATED"/>
    <property type="match status" value="1"/>
</dbReference>
<feature type="compositionally biased region" description="Basic and acidic residues" evidence="13">
    <location>
        <begin position="196"/>
        <end position="213"/>
    </location>
</feature>
<dbReference type="Proteomes" id="UP001187192">
    <property type="component" value="Unassembled WGS sequence"/>
</dbReference>
<keyword evidence="5" id="KW-0963">Cytoplasm</keyword>
<dbReference type="SMR" id="A0AA88D3B8"/>
<evidence type="ECO:0000313" key="16">
    <source>
        <dbReference type="Proteomes" id="UP001187192"/>
    </source>
</evidence>
<keyword evidence="6" id="KW-0396">Initiation factor</keyword>
<evidence type="ECO:0000256" key="8">
    <source>
        <dbReference type="ARBA" id="ARBA00022741"/>
    </source>
</evidence>
<protein>
    <recommendedName>
        <fullName evidence="4">Eukaryotic translation initiation factor 5B</fullName>
        <ecNumber evidence="3">3.6.5.3</ecNumber>
    </recommendedName>
    <alternativeName>
        <fullName evidence="12">Translation initiation factor IF-2</fullName>
    </alternativeName>
</protein>
<proteinExistence type="inferred from homology"/>
<evidence type="ECO:0000256" key="9">
    <source>
        <dbReference type="ARBA" id="ARBA00022801"/>
    </source>
</evidence>
<dbReference type="GO" id="GO:0003924">
    <property type="term" value="F:GTPase activity"/>
    <property type="evidence" value="ECO:0007669"/>
    <property type="project" value="InterPro"/>
</dbReference>
<keyword evidence="11" id="KW-0342">GTP-binding</keyword>
<dbReference type="NCBIfam" id="NF003078">
    <property type="entry name" value="PRK04004.1"/>
    <property type="match status" value="1"/>
</dbReference>
<dbReference type="InterPro" id="IPR029459">
    <property type="entry name" value="EFTU-type"/>
</dbReference>
<evidence type="ECO:0000256" key="10">
    <source>
        <dbReference type="ARBA" id="ARBA00022917"/>
    </source>
</evidence>
<evidence type="ECO:0000256" key="12">
    <source>
        <dbReference type="ARBA" id="ARBA00032478"/>
    </source>
</evidence>
<dbReference type="EC" id="3.6.5.3" evidence="3"/>
<evidence type="ECO:0000256" key="4">
    <source>
        <dbReference type="ARBA" id="ARBA00013824"/>
    </source>
</evidence>
<feature type="compositionally biased region" description="Basic and acidic residues" evidence="13">
    <location>
        <begin position="34"/>
        <end position="140"/>
    </location>
</feature>
<comment type="similarity">
    <text evidence="2">Belongs to the TRAFAC class translation factor GTPase superfamily. Classic translation factor GTPase family. IF-2 subfamily.</text>
</comment>
<evidence type="ECO:0000256" key="1">
    <source>
        <dbReference type="ARBA" id="ARBA00004496"/>
    </source>
</evidence>
<evidence type="ECO:0000256" key="13">
    <source>
        <dbReference type="SAM" id="MobiDB-lite"/>
    </source>
</evidence>
<keyword evidence="9" id="KW-0378">Hydrolase</keyword>
<dbReference type="Pfam" id="PF14578">
    <property type="entry name" value="GTP_EFTU_D4"/>
    <property type="match status" value="1"/>
</dbReference>
<comment type="caution">
    <text evidence="15">The sequence shown here is derived from an EMBL/GenBank/DDBJ whole genome shotgun (WGS) entry which is preliminary data.</text>
</comment>
<dbReference type="FunFam" id="3.40.50.10050:FF:000002">
    <property type="entry name" value="Eukaryotic translation initiation factor 5B"/>
    <property type="match status" value="1"/>
</dbReference>
<dbReference type="InterPro" id="IPR015760">
    <property type="entry name" value="TIF_IF2"/>
</dbReference>
<dbReference type="Gene3D" id="3.40.50.300">
    <property type="entry name" value="P-loop containing nucleotide triphosphate hydrolases"/>
    <property type="match status" value="1"/>
</dbReference>
<evidence type="ECO:0000256" key="2">
    <source>
        <dbReference type="ARBA" id="ARBA00007733"/>
    </source>
</evidence>
<dbReference type="FunFam" id="2.40.30.10:FF:000013">
    <property type="entry name" value="eukaryotic translation initiation factor 5B"/>
    <property type="match status" value="1"/>
</dbReference>
<dbReference type="CDD" id="cd16266">
    <property type="entry name" value="IF2_aeIF5B_IV"/>
    <property type="match status" value="1"/>
</dbReference>
<sequence length="831" mass="93791">MEEAQDSFLDLQANATMPIVESAAAKKKRKKKEKEKEKKTEAALMESNKKNEGKVTEKKVPKHVREIQEALAKRKEAEERAKKEAEEKLRREEEERRKQEELEREAEEARLRKKEREKEKLQRKRQEGKLLTAKQKEEARRLEAMRKQILANVEGGLPLRASNDTDAPAKRPLYQKKKSKPVSCNQENKSSPAKVESAESKKDEEQKLTDEKVEAVDRIGTEEHVNAESKQSEESLRSPICCIMGHVDAGKTKLLDRIRGTNVQEGEAGGITQQVGATFFPAENIRERAKEINVDIAKLKVPGLLVIDTPGHEAFTNMRSRGSGLCDIAILVVDLMHGLERQTIESLNLLKSRNTDFIVALNKVDRLYGWKTCRNTRFKEALERQAKDVKNEFYMRLNQVITQFKEQGLNTDLYYEGNMRERYNIVPTSAITGEGIPELLWLLLQWSQKTMVEKLTYSDQVQCNVLEVKVVEGLGKTIDVVLVNGVLHEGDQIVVCGNEEPIVTTIRSLLTPHPMKELRVKGTYLHHKEIKAAQFVKITAQGLEHAIAGTSLYVVRPQDDLEGIKEAAMQDVKSVTSRIDKSCEGVCVQASTRGSLEALLDFLKSPEVNIPVRYASVDPVHKKDVIMASLMLEKKKEFAAILAFDVKVTREAQELADELGVKIFTADVIYHLSNMFKAGTGNLEEEKKEEAAREAVFPCVLKILADNIFNKKNPIILGVDVLAGIVKVGTPICVPQKGFIDIGRIASIEISEGKSVDLAKKGQQVTIKIVGTNPEEQKKIYGRHFKHDDELVSHISRRSIDMLKAYYLWPVKLDMNHILLPKKQLPPVVMT</sequence>
<reference evidence="15" key="1">
    <citation type="submission" date="2023-07" db="EMBL/GenBank/DDBJ databases">
        <title>draft genome sequence of fig (Ficus carica).</title>
        <authorList>
            <person name="Takahashi T."/>
            <person name="Nishimura K."/>
        </authorList>
    </citation>
    <scope>NUCLEOTIDE SEQUENCE</scope>
</reference>
<dbReference type="SUPFAM" id="SSF50447">
    <property type="entry name" value="Translation proteins"/>
    <property type="match status" value="1"/>
</dbReference>
<dbReference type="FunFam" id="3.40.50.300:FF:000112">
    <property type="entry name" value="Eukaryotic translation initiation factor 5B"/>
    <property type="match status" value="1"/>
</dbReference>
<dbReference type="Pfam" id="PF00009">
    <property type="entry name" value="GTP_EFTU"/>
    <property type="match status" value="1"/>
</dbReference>
<gene>
    <name evidence="15" type="ORF">TIFTF001_012011</name>
</gene>
<dbReference type="InterPro" id="IPR036925">
    <property type="entry name" value="TIF_IF2_dom3_sf"/>
</dbReference>
<dbReference type="Pfam" id="PF11987">
    <property type="entry name" value="IF-2"/>
    <property type="match status" value="1"/>
</dbReference>
<evidence type="ECO:0000256" key="6">
    <source>
        <dbReference type="ARBA" id="ARBA00022540"/>
    </source>
</evidence>
<dbReference type="InterPro" id="IPR005225">
    <property type="entry name" value="Small_GTP-bd"/>
</dbReference>
<comment type="subcellular location">
    <subcellularLocation>
        <location evidence="1">Cytoplasm</location>
    </subcellularLocation>
</comment>
<dbReference type="InterPro" id="IPR023115">
    <property type="entry name" value="TIF_IF2_dom3"/>
</dbReference>
<dbReference type="PROSITE" id="PS51722">
    <property type="entry name" value="G_TR_2"/>
    <property type="match status" value="1"/>
</dbReference>
<feature type="domain" description="Tr-type G" evidence="14">
    <location>
        <begin position="236"/>
        <end position="452"/>
    </location>
</feature>
<feature type="region of interest" description="Disordered" evidence="13">
    <location>
        <begin position="152"/>
        <end position="213"/>
    </location>
</feature>
<organism evidence="15 16">
    <name type="scientific">Ficus carica</name>
    <name type="common">Common fig</name>
    <dbReference type="NCBI Taxonomy" id="3494"/>
    <lineage>
        <taxon>Eukaryota</taxon>
        <taxon>Viridiplantae</taxon>
        <taxon>Streptophyta</taxon>
        <taxon>Embryophyta</taxon>
        <taxon>Tracheophyta</taxon>
        <taxon>Spermatophyta</taxon>
        <taxon>Magnoliopsida</taxon>
        <taxon>eudicotyledons</taxon>
        <taxon>Gunneridae</taxon>
        <taxon>Pentapetalae</taxon>
        <taxon>rosids</taxon>
        <taxon>fabids</taxon>
        <taxon>Rosales</taxon>
        <taxon>Moraceae</taxon>
        <taxon>Ficeae</taxon>
        <taxon>Ficus</taxon>
    </lineage>
</organism>
<evidence type="ECO:0000313" key="15">
    <source>
        <dbReference type="EMBL" id="GMN42805.1"/>
    </source>
</evidence>
<evidence type="ECO:0000256" key="7">
    <source>
        <dbReference type="ARBA" id="ARBA00022723"/>
    </source>
</evidence>
<dbReference type="GO" id="GO:0005525">
    <property type="term" value="F:GTP binding"/>
    <property type="evidence" value="ECO:0007669"/>
    <property type="project" value="UniProtKB-KW"/>
</dbReference>
<dbReference type="NCBIfam" id="TIGR00231">
    <property type="entry name" value="small_GTP"/>
    <property type="match status" value="1"/>
</dbReference>
<dbReference type="Gene3D" id="3.40.50.10050">
    <property type="entry name" value="Translation initiation factor IF- 2, domain 3"/>
    <property type="match status" value="1"/>
</dbReference>
<keyword evidence="8" id="KW-0547">Nucleotide-binding</keyword>
<feature type="compositionally biased region" description="Polar residues" evidence="13">
    <location>
        <begin position="182"/>
        <end position="191"/>
    </location>
</feature>
<dbReference type="CDD" id="cd01887">
    <property type="entry name" value="IF2_eIF5B"/>
    <property type="match status" value="1"/>
</dbReference>
<keyword evidence="16" id="KW-1185">Reference proteome</keyword>
<dbReference type="GO" id="GO:0003743">
    <property type="term" value="F:translation initiation factor activity"/>
    <property type="evidence" value="ECO:0007669"/>
    <property type="project" value="UniProtKB-KW"/>
</dbReference>
<dbReference type="EMBL" id="BTGU01000015">
    <property type="protein sequence ID" value="GMN42805.1"/>
    <property type="molecule type" value="Genomic_DNA"/>
</dbReference>
<evidence type="ECO:0000256" key="5">
    <source>
        <dbReference type="ARBA" id="ARBA00022490"/>
    </source>
</evidence>
<dbReference type="GO" id="GO:0046872">
    <property type="term" value="F:metal ion binding"/>
    <property type="evidence" value="ECO:0007669"/>
    <property type="project" value="UniProtKB-KW"/>
</dbReference>
<dbReference type="InterPro" id="IPR000795">
    <property type="entry name" value="T_Tr_GTP-bd_dom"/>
</dbReference>
<dbReference type="PANTHER" id="PTHR43381:SF4">
    <property type="entry name" value="EUKARYOTIC TRANSLATION INITIATION FACTOR 5B"/>
    <property type="match status" value="1"/>
</dbReference>
<keyword evidence="10" id="KW-0648">Protein biosynthesis</keyword>
<dbReference type="InterPro" id="IPR009000">
    <property type="entry name" value="Transl_B-barrel_sf"/>
</dbReference>
<dbReference type="Gene3D" id="2.40.30.10">
    <property type="entry name" value="Translation factors"/>
    <property type="match status" value="2"/>
</dbReference>
<dbReference type="GO" id="GO:0005739">
    <property type="term" value="C:mitochondrion"/>
    <property type="evidence" value="ECO:0007669"/>
    <property type="project" value="TreeGrafter"/>
</dbReference>
<evidence type="ECO:0000256" key="11">
    <source>
        <dbReference type="ARBA" id="ARBA00023134"/>
    </source>
</evidence>
<dbReference type="SUPFAM" id="SSF52540">
    <property type="entry name" value="P-loop containing nucleoside triphosphate hydrolases"/>
    <property type="match status" value="1"/>
</dbReference>
<dbReference type="AlphaFoldDB" id="A0AA88D3B8"/>
<evidence type="ECO:0000259" key="14">
    <source>
        <dbReference type="PROSITE" id="PS51722"/>
    </source>
</evidence>
<dbReference type="CDD" id="cd03703">
    <property type="entry name" value="aeIF5B_II"/>
    <property type="match status" value="1"/>
</dbReference>
<name>A0AA88D3B8_FICCA</name>
<accession>A0AA88D3B8</accession>
<dbReference type="InterPro" id="IPR027417">
    <property type="entry name" value="P-loop_NTPase"/>
</dbReference>